<feature type="domain" description="FAD-binding PCMH-type" evidence="6">
    <location>
        <begin position="67"/>
        <end position="247"/>
    </location>
</feature>
<evidence type="ECO:0000256" key="5">
    <source>
        <dbReference type="SAM" id="SignalP"/>
    </source>
</evidence>
<dbReference type="InterPro" id="IPR012951">
    <property type="entry name" value="BBE"/>
</dbReference>
<dbReference type="SUPFAM" id="SSF56176">
    <property type="entry name" value="FAD-binding/transporter-associated domain-like"/>
    <property type="match status" value="1"/>
</dbReference>
<keyword evidence="8" id="KW-1185">Reference proteome</keyword>
<dbReference type="Gene3D" id="3.40.462.20">
    <property type="match status" value="1"/>
</dbReference>
<evidence type="ECO:0000256" key="3">
    <source>
        <dbReference type="ARBA" id="ARBA00022827"/>
    </source>
</evidence>
<dbReference type="PROSITE" id="PS51387">
    <property type="entry name" value="FAD_PCMH"/>
    <property type="match status" value="1"/>
</dbReference>
<dbReference type="Gene3D" id="3.30.465.10">
    <property type="match status" value="1"/>
</dbReference>
<dbReference type="InterPro" id="IPR036318">
    <property type="entry name" value="FAD-bd_PCMH-like_sf"/>
</dbReference>
<keyword evidence="2" id="KW-0285">Flavoprotein</keyword>
<dbReference type="AlphaFoldDB" id="A0A517L3K9"/>
<name>A0A517L3K9_9PEZI</name>
<organism evidence="7 8">
    <name type="scientific">Venturia effusa</name>
    <dbReference type="NCBI Taxonomy" id="50376"/>
    <lineage>
        <taxon>Eukaryota</taxon>
        <taxon>Fungi</taxon>
        <taxon>Dikarya</taxon>
        <taxon>Ascomycota</taxon>
        <taxon>Pezizomycotina</taxon>
        <taxon>Dothideomycetes</taxon>
        <taxon>Pleosporomycetidae</taxon>
        <taxon>Venturiales</taxon>
        <taxon>Venturiaceae</taxon>
        <taxon>Venturia</taxon>
    </lineage>
</organism>
<keyword evidence="5" id="KW-0732">Signal</keyword>
<accession>A0A517L3K9</accession>
<evidence type="ECO:0000313" key="8">
    <source>
        <dbReference type="Proteomes" id="UP000316270"/>
    </source>
</evidence>
<dbReference type="Pfam" id="PF08031">
    <property type="entry name" value="BBE"/>
    <property type="match status" value="1"/>
</dbReference>
<dbReference type="InterPro" id="IPR006094">
    <property type="entry name" value="Oxid_FAD_bind_N"/>
</dbReference>
<evidence type="ECO:0000313" key="7">
    <source>
        <dbReference type="EMBL" id="QDS70221.1"/>
    </source>
</evidence>
<gene>
    <name evidence="7" type="ORF">FKW77_007032</name>
</gene>
<evidence type="ECO:0000256" key="1">
    <source>
        <dbReference type="ARBA" id="ARBA00005466"/>
    </source>
</evidence>
<evidence type="ECO:0000256" key="2">
    <source>
        <dbReference type="ARBA" id="ARBA00022630"/>
    </source>
</evidence>
<dbReference type="InterPro" id="IPR016167">
    <property type="entry name" value="FAD-bd_PCMH_sub1"/>
</dbReference>
<evidence type="ECO:0000256" key="4">
    <source>
        <dbReference type="ARBA" id="ARBA00023002"/>
    </source>
</evidence>
<protein>
    <recommendedName>
        <fullName evidence="6">FAD-binding PCMH-type domain-containing protein</fullName>
    </recommendedName>
</protein>
<comment type="similarity">
    <text evidence="1">Belongs to the oxygen-dependent FAD-linked oxidoreductase family.</text>
</comment>
<dbReference type="EMBL" id="CP042188">
    <property type="protein sequence ID" value="QDS70221.1"/>
    <property type="molecule type" value="Genomic_DNA"/>
</dbReference>
<dbReference type="PANTHER" id="PTHR42973:SF54">
    <property type="entry name" value="FAD-BINDING PCMH-TYPE DOMAIN-CONTAINING PROTEIN"/>
    <property type="match status" value="1"/>
</dbReference>
<dbReference type="InterPro" id="IPR016166">
    <property type="entry name" value="FAD-bd_PCMH"/>
</dbReference>
<proteinExistence type="inferred from homology"/>
<dbReference type="OrthoDB" id="2151789at2759"/>
<dbReference type="Gene3D" id="3.30.43.10">
    <property type="entry name" value="Uridine Diphospho-n-acetylenolpyruvylglucosamine Reductase, domain 2"/>
    <property type="match status" value="1"/>
</dbReference>
<feature type="chain" id="PRO_5021708000" description="FAD-binding PCMH-type domain-containing protein" evidence="5">
    <location>
        <begin position="20"/>
        <end position="533"/>
    </location>
</feature>
<dbReference type="InterPro" id="IPR016169">
    <property type="entry name" value="FAD-bd_PCMH_sub2"/>
</dbReference>
<dbReference type="GO" id="GO:0071949">
    <property type="term" value="F:FAD binding"/>
    <property type="evidence" value="ECO:0007669"/>
    <property type="project" value="InterPro"/>
</dbReference>
<evidence type="ECO:0000259" key="6">
    <source>
        <dbReference type="PROSITE" id="PS51387"/>
    </source>
</evidence>
<dbReference type="Proteomes" id="UP000316270">
    <property type="component" value="Chromosome 4"/>
</dbReference>
<sequence>MLSATILSFLQTFAIGVAAKAIVQGNCTAADDGLQWLEENLSPQAVISCKGEPLQLFNAGRYWGTQFGKNASVVVFPVSAQDVSYTVQATQKTSFSQEFAFASGAHSMINASSSDEFVIDLIYLNKTEVVHSFDAGNGTRVTAISYQGGADWGQVITAVNGSGYIPVSARASNVGVGGFSTGGGIGFLAGAYGYAIDRLLQLEVVLASGEIVIATKYNAYSDLFWALQGGTGQFGIVTTFWQEASPTPPSSTIGYYYINEEDIDTARKNTVDFFDTNTDPFSLMYYFIGFVPPSVTETDPSTFGTRTLIAALHFNDPLTPSQLTYNETFAKLFSGINTTNHVLYTLPYANIFDIADPFFPYGFRRGFYGPQVSSITVDYLANISSTMSSYISEIVARGEVPATAGHVTQYMFPGLNGHLPKTDDATGWPHTIGGHQSLFSPAWTKAEDDGFMFDTNAFLNQISYDRQEEEGDYIPDYPNYISPGVTGKRVWGDNVERLIEVKEKYDPECRIHVGRVFASPGCLERGYANVFAG</sequence>
<dbReference type="Pfam" id="PF01565">
    <property type="entry name" value="FAD_binding_4"/>
    <property type="match status" value="1"/>
</dbReference>
<keyword evidence="3" id="KW-0274">FAD</keyword>
<dbReference type="GO" id="GO:0016491">
    <property type="term" value="F:oxidoreductase activity"/>
    <property type="evidence" value="ECO:0007669"/>
    <property type="project" value="UniProtKB-KW"/>
</dbReference>
<feature type="signal peptide" evidence="5">
    <location>
        <begin position="1"/>
        <end position="19"/>
    </location>
</feature>
<dbReference type="STRING" id="50376.A0A517L3K9"/>
<keyword evidence="4" id="KW-0560">Oxidoreductase</keyword>
<dbReference type="PANTHER" id="PTHR42973">
    <property type="entry name" value="BINDING OXIDOREDUCTASE, PUTATIVE (AFU_ORTHOLOGUE AFUA_1G17690)-RELATED"/>
    <property type="match status" value="1"/>
</dbReference>
<reference evidence="7 8" key="1">
    <citation type="submission" date="2019-07" db="EMBL/GenBank/DDBJ databases">
        <title>Finished genome of Venturia effusa.</title>
        <authorList>
            <person name="Young C.A."/>
            <person name="Cox M.P."/>
            <person name="Ganley A.R.D."/>
            <person name="David W.J."/>
        </authorList>
    </citation>
    <scope>NUCLEOTIDE SEQUENCE [LARGE SCALE GENOMIC DNA]</scope>
    <source>
        <strain evidence="8">albino</strain>
    </source>
</reference>
<dbReference type="InterPro" id="IPR050416">
    <property type="entry name" value="FAD-linked_Oxidoreductase"/>
</dbReference>